<dbReference type="OrthoDB" id="5918437at2"/>
<organism evidence="1 2">
    <name type="scientific">Enterovibrio norvegicus DSM 15893</name>
    <dbReference type="NCBI Taxonomy" id="1121869"/>
    <lineage>
        <taxon>Bacteria</taxon>
        <taxon>Pseudomonadati</taxon>
        <taxon>Pseudomonadota</taxon>
        <taxon>Gammaproteobacteria</taxon>
        <taxon>Vibrionales</taxon>
        <taxon>Vibrionaceae</taxon>
        <taxon>Enterovibrio</taxon>
    </lineage>
</organism>
<dbReference type="EMBL" id="FOWR01000076">
    <property type="protein sequence ID" value="SFQ35587.1"/>
    <property type="molecule type" value="Genomic_DNA"/>
</dbReference>
<dbReference type="GeneID" id="35870089"/>
<evidence type="ECO:0000313" key="1">
    <source>
        <dbReference type="EMBL" id="SFQ35587.1"/>
    </source>
</evidence>
<sequence>MNIDKIKDVLSENLGEGFKIVDENDENDENDGMTAAIEWVDWVQLSDDENDIQIEVYFEDDSKKIFPKGLKLRQIWHEDS</sequence>
<dbReference type="Proteomes" id="UP000182692">
    <property type="component" value="Unassembled WGS sequence"/>
</dbReference>
<evidence type="ECO:0000313" key="2">
    <source>
        <dbReference type="Proteomes" id="UP000182692"/>
    </source>
</evidence>
<gene>
    <name evidence="1" type="ORF">SAMN03084138_04838</name>
</gene>
<accession>A0A1I5XV37</accession>
<dbReference type="RefSeq" id="WP_074928924.1">
    <property type="nucleotide sequence ID" value="NZ_FOWR01000076.1"/>
</dbReference>
<name>A0A1I5XV37_9GAMM</name>
<dbReference type="AlphaFoldDB" id="A0A1I5XV37"/>
<proteinExistence type="predicted"/>
<protein>
    <submittedName>
        <fullName evidence="1">Uncharacterized protein</fullName>
    </submittedName>
</protein>
<reference evidence="1 2" key="1">
    <citation type="submission" date="2016-10" db="EMBL/GenBank/DDBJ databases">
        <authorList>
            <person name="de Groot N.N."/>
        </authorList>
    </citation>
    <scope>NUCLEOTIDE SEQUENCE [LARGE SCALE GENOMIC DNA]</scope>
    <source>
        <strain evidence="1 2">DSM 15893</strain>
    </source>
</reference>